<dbReference type="AlphaFoldDB" id="A0A1A6G491"/>
<name>A0A1A6G491_NEOLE</name>
<gene>
    <name evidence="4" type="ORF">A6R68_08672</name>
</gene>
<keyword evidence="5" id="KW-1185">Reference proteome</keyword>
<dbReference type="STRING" id="56216.A0A1A6G491"/>
<feature type="transmembrane region" description="Helical" evidence="2">
    <location>
        <begin position="46"/>
        <end position="65"/>
    </location>
</feature>
<evidence type="ECO:0000256" key="2">
    <source>
        <dbReference type="SAM" id="Phobius"/>
    </source>
</evidence>
<dbReference type="GO" id="GO:0051959">
    <property type="term" value="F:dynein light intermediate chain binding"/>
    <property type="evidence" value="ECO:0007669"/>
    <property type="project" value="InterPro"/>
</dbReference>
<keyword evidence="2" id="KW-1133">Transmembrane helix</keyword>
<dbReference type="OrthoDB" id="5593012at2759"/>
<accession>A0A1A6G491</accession>
<sequence>MVVVVMVVVVVVVVVMVVMVVVVVVVVLVIVVVLVMVVVMAVKVMVVMVVVVIVLMVVVVVMMMYSTIADKVSEIPANTSELVALIEYLRKSSDITVFRLRRQLRDANEDIKLNSNLFLWPEQIEDVFENSRNLLLSKRDQAEMDLIKSQDPQGHPKAADTGLINRIHGIFLKAMSCCSNSLALGCWMRKDEIGLYVGLKIGDFLERQLQAQVFKMGLATCSEFESRLEGYSKELDTFRKREVMTTEEMKNNVEKLNELSKNLELALTEFELINKEEELLDKEKSSFPLLQTLMTNKVPFEQLWVTAYEFSTKSEEWMNGPLFLLNAEEIAEDIGNMWRTTYKLTKTLLDMPAPKRLAENVKLKIEKFKQHIPILNISCNPGMKDRHWQQVLVTPV</sequence>
<keyword evidence="2" id="KW-0472">Membrane</keyword>
<dbReference type="Proteomes" id="UP000092124">
    <property type="component" value="Unassembled WGS sequence"/>
</dbReference>
<keyword evidence="2" id="KW-0812">Transmembrane</keyword>
<dbReference type="InterPro" id="IPR026983">
    <property type="entry name" value="DHC"/>
</dbReference>
<feature type="coiled-coil region" evidence="1">
    <location>
        <begin position="221"/>
        <end position="276"/>
    </location>
</feature>
<evidence type="ECO:0000259" key="3">
    <source>
        <dbReference type="Pfam" id="PF08393"/>
    </source>
</evidence>
<dbReference type="GO" id="GO:0007018">
    <property type="term" value="P:microtubule-based movement"/>
    <property type="evidence" value="ECO:0007669"/>
    <property type="project" value="InterPro"/>
</dbReference>
<proteinExistence type="predicted"/>
<dbReference type="PANTHER" id="PTHR22878:SF71">
    <property type="entry name" value="DYNEIN, AXONEMAL, HEAVY CHAIN 3"/>
    <property type="match status" value="1"/>
</dbReference>
<feature type="transmembrane region" description="Helical" evidence="2">
    <location>
        <begin position="6"/>
        <end position="39"/>
    </location>
</feature>
<reference evidence="4 5" key="1">
    <citation type="submission" date="2016-06" db="EMBL/GenBank/DDBJ databases">
        <title>The Draft Genome Sequence and Annotation of the Desert Woodrat Neotoma lepida.</title>
        <authorList>
            <person name="Campbell M."/>
            <person name="Oakeson K.F."/>
            <person name="Yandell M."/>
            <person name="Halpert J.R."/>
            <person name="Dearing D."/>
        </authorList>
    </citation>
    <scope>NUCLEOTIDE SEQUENCE [LARGE SCALE GENOMIC DNA]</scope>
    <source>
        <strain evidence="4">417</strain>
        <tissue evidence="4">Liver</tissue>
    </source>
</reference>
<organism evidence="4 5">
    <name type="scientific">Neotoma lepida</name>
    <name type="common">Desert woodrat</name>
    <dbReference type="NCBI Taxonomy" id="56216"/>
    <lineage>
        <taxon>Eukaryota</taxon>
        <taxon>Metazoa</taxon>
        <taxon>Chordata</taxon>
        <taxon>Craniata</taxon>
        <taxon>Vertebrata</taxon>
        <taxon>Euteleostomi</taxon>
        <taxon>Mammalia</taxon>
        <taxon>Eutheria</taxon>
        <taxon>Euarchontoglires</taxon>
        <taxon>Glires</taxon>
        <taxon>Rodentia</taxon>
        <taxon>Myomorpha</taxon>
        <taxon>Muroidea</taxon>
        <taxon>Cricetidae</taxon>
        <taxon>Neotominae</taxon>
        <taxon>Neotoma</taxon>
    </lineage>
</organism>
<evidence type="ECO:0000256" key="1">
    <source>
        <dbReference type="SAM" id="Coils"/>
    </source>
</evidence>
<keyword evidence="1" id="KW-0175">Coiled coil</keyword>
<dbReference type="Pfam" id="PF08393">
    <property type="entry name" value="DHC_N2"/>
    <property type="match status" value="1"/>
</dbReference>
<dbReference type="InterPro" id="IPR013602">
    <property type="entry name" value="Dynein_heavy_linker"/>
</dbReference>
<comment type="caution">
    <text evidence="4">The sequence shown here is derived from an EMBL/GenBank/DDBJ whole genome shotgun (WGS) entry which is preliminary data.</text>
</comment>
<evidence type="ECO:0000313" key="4">
    <source>
        <dbReference type="EMBL" id="OBS60192.1"/>
    </source>
</evidence>
<dbReference type="PANTHER" id="PTHR22878">
    <property type="entry name" value="DYNEIN HEAVY CHAIN 6, AXONEMAL-LIKE-RELATED"/>
    <property type="match status" value="1"/>
</dbReference>
<protein>
    <recommendedName>
        <fullName evidence="3">Dynein heavy chain linker domain-containing protein</fullName>
    </recommendedName>
</protein>
<dbReference type="EMBL" id="LZPO01107913">
    <property type="protein sequence ID" value="OBS60192.1"/>
    <property type="molecule type" value="Genomic_DNA"/>
</dbReference>
<feature type="domain" description="Dynein heavy chain linker" evidence="3">
    <location>
        <begin position="294"/>
        <end position="391"/>
    </location>
</feature>
<dbReference type="GO" id="GO:0045505">
    <property type="term" value="F:dynein intermediate chain binding"/>
    <property type="evidence" value="ECO:0007669"/>
    <property type="project" value="InterPro"/>
</dbReference>
<dbReference type="GO" id="GO:0030286">
    <property type="term" value="C:dynein complex"/>
    <property type="evidence" value="ECO:0007669"/>
    <property type="project" value="InterPro"/>
</dbReference>
<evidence type="ECO:0000313" key="5">
    <source>
        <dbReference type="Proteomes" id="UP000092124"/>
    </source>
</evidence>